<dbReference type="GO" id="GO:0000715">
    <property type="term" value="P:nucleotide-excision repair, DNA damage recognition"/>
    <property type="evidence" value="ECO:0007669"/>
    <property type="project" value="TreeGrafter"/>
</dbReference>
<proteinExistence type="predicted"/>
<dbReference type="GO" id="GO:0006284">
    <property type="term" value="P:base-excision repair"/>
    <property type="evidence" value="ECO:0007669"/>
    <property type="project" value="TreeGrafter"/>
</dbReference>
<dbReference type="AlphaFoldDB" id="A0A9W6F348"/>
<comment type="subcellular location">
    <subcellularLocation>
        <location evidence="1">Nucleus</location>
    </subcellularLocation>
</comment>
<dbReference type="InterPro" id="IPR009061">
    <property type="entry name" value="DNA-bd_dom_put_sf"/>
</dbReference>
<organism evidence="6 7">
    <name type="scientific">Pleodorina starrii</name>
    <dbReference type="NCBI Taxonomy" id="330485"/>
    <lineage>
        <taxon>Eukaryota</taxon>
        <taxon>Viridiplantae</taxon>
        <taxon>Chlorophyta</taxon>
        <taxon>core chlorophytes</taxon>
        <taxon>Chlorophyceae</taxon>
        <taxon>CS clade</taxon>
        <taxon>Chlamydomonadales</taxon>
        <taxon>Volvocaceae</taxon>
        <taxon>Pleodorina</taxon>
    </lineage>
</organism>
<comment type="caution">
    <text evidence="6">The sequence shown here is derived from an EMBL/GenBank/DDBJ whole genome shotgun (WGS) entry which is preliminary data.</text>
</comment>
<feature type="domain" description="XPA C-terminal" evidence="5">
    <location>
        <begin position="42"/>
        <end position="87"/>
    </location>
</feature>
<dbReference type="GO" id="GO:1901255">
    <property type="term" value="P:nucleotide-excision repair involved in interstrand cross-link repair"/>
    <property type="evidence" value="ECO:0007669"/>
    <property type="project" value="TreeGrafter"/>
</dbReference>
<reference evidence="6 7" key="1">
    <citation type="journal article" date="2023" name="Commun. Biol.">
        <title>Reorganization of the ancestral sex-determining regions during the evolution of trioecy in Pleodorina starrii.</title>
        <authorList>
            <person name="Takahashi K."/>
            <person name="Suzuki S."/>
            <person name="Kawai-Toyooka H."/>
            <person name="Yamamoto K."/>
            <person name="Hamaji T."/>
            <person name="Ootsuki R."/>
            <person name="Yamaguchi H."/>
            <person name="Kawachi M."/>
            <person name="Higashiyama T."/>
            <person name="Nozaki H."/>
        </authorList>
    </citation>
    <scope>NUCLEOTIDE SEQUENCE [LARGE SCALE GENOMIC DNA]</scope>
    <source>
        <strain evidence="6 7">NIES-4479</strain>
    </source>
</reference>
<feature type="compositionally biased region" description="Basic and acidic residues" evidence="4">
    <location>
        <begin position="100"/>
        <end position="110"/>
    </location>
</feature>
<gene>
    <name evidence="6" type="primary">PLEST008036</name>
    <name evidence="6" type="ORF">PLESTB_000803000</name>
</gene>
<evidence type="ECO:0000256" key="4">
    <source>
        <dbReference type="SAM" id="MobiDB-lite"/>
    </source>
</evidence>
<keyword evidence="3" id="KW-0539">Nucleus</keyword>
<evidence type="ECO:0000256" key="3">
    <source>
        <dbReference type="ARBA" id="ARBA00023242"/>
    </source>
</evidence>
<dbReference type="InterPro" id="IPR022656">
    <property type="entry name" value="XPA_C"/>
</dbReference>
<dbReference type="Gene3D" id="3.90.530.10">
    <property type="entry name" value="XPA C-terminal domain"/>
    <property type="match status" value="1"/>
</dbReference>
<dbReference type="Proteomes" id="UP001165080">
    <property type="component" value="Unassembled WGS sequence"/>
</dbReference>
<evidence type="ECO:0000256" key="2">
    <source>
        <dbReference type="ARBA" id="ARBA00022833"/>
    </source>
</evidence>
<dbReference type="GO" id="GO:0070914">
    <property type="term" value="P:UV-damage excision repair"/>
    <property type="evidence" value="ECO:0007669"/>
    <property type="project" value="TreeGrafter"/>
</dbReference>
<sequence length="207" mass="22046">MADGGGFFQASCCESCGNLSFSSEWFQAFGVVLCNHCKRDEALISKGNAMNLYCLTAKDLQGLGCLSKDNPQQKNWSAMKLYLRRQVEERAIKKHGDLETVQQRRHDRTQAKVQGWLAKRARAGAAEEEEEVEGEGDDEEGPDGSGGSAGATRVKLSAAAARVRARLASEYESGATGRGTNKGVAGPSTAKAGAGEEPAGGLEEEVF</sequence>
<dbReference type="GO" id="GO:0000110">
    <property type="term" value="C:nucleotide-excision repair factor 1 complex"/>
    <property type="evidence" value="ECO:0007669"/>
    <property type="project" value="TreeGrafter"/>
</dbReference>
<dbReference type="EMBL" id="BRXU01000009">
    <property type="protein sequence ID" value="GLC53911.1"/>
    <property type="molecule type" value="Genomic_DNA"/>
</dbReference>
<name>A0A9W6F348_9CHLO</name>
<dbReference type="CDD" id="cd21075">
    <property type="entry name" value="DBD_XPA-like"/>
    <property type="match status" value="1"/>
</dbReference>
<feature type="compositionally biased region" description="Acidic residues" evidence="4">
    <location>
        <begin position="126"/>
        <end position="142"/>
    </location>
</feature>
<dbReference type="InterPro" id="IPR000465">
    <property type="entry name" value="XPA/RAD14"/>
</dbReference>
<keyword evidence="2" id="KW-0862">Zinc</keyword>
<feature type="region of interest" description="Disordered" evidence="4">
    <location>
        <begin position="100"/>
        <end position="156"/>
    </location>
</feature>
<dbReference type="PANTHER" id="PTHR10142">
    <property type="entry name" value="DNA REPAIR PROTEIN COMPLEMENTING XP-A CELLS"/>
    <property type="match status" value="1"/>
</dbReference>
<protein>
    <recommendedName>
        <fullName evidence="5">XPA C-terminal domain-containing protein</fullName>
    </recommendedName>
</protein>
<dbReference type="Pfam" id="PF05181">
    <property type="entry name" value="XPA_C"/>
    <property type="match status" value="1"/>
</dbReference>
<dbReference type="SUPFAM" id="SSF46955">
    <property type="entry name" value="Putative DNA-binding domain"/>
    <property type="match status" value="1"/>
</dbReference>
<keyword evidence="7" id="KW-1185">Reference proteome</keyword>
<dbReference type="GO" id="GO:0003684">
    <property type="term" value="F:damaged DNA binding"/>
    <property type="evidence" value="ECO:0007669"/>
    <property type="project" value="InterPro"/>
</dbReference>
<evidence type="ECO:0000313" key="7">
    <source>
        <dbReference type="Proteomes" id="UP001165080"/>
    </source>
</evidence>
<dbReference type="OrthoDB" id="5368863at2759"/>
<accession>A0A9W6F348</accession>
<evidence type="ECO:0000259" key="5">
    <source>
        <dbReference type="Pfam" id="PF05181"/>
    </source>
</evidence>
<dbReference type="InterPro" id="IPR037129">
    <property type="entry name" value="XPA_sf"/>
</dbReference>
<feature type="region of interest" description="Disordered" evidence="4">
    <location>
        <begin position="168"/>
        <end position="207"/>
    </location>
</feature>
<dbReference type="PANTHER" id="PTHR10142:SF0">
    <property type="entry name" value="DNA REPAIR PROTEIN COMPLEMENTING XP-A CELLS"/>
    <property type="match status" value="1"/>
</dbReference>
<evidence type="ECO:0000313" key="6">
    <source>
        <dbReference type="EMBL" id="GLC53911.1"/>
    </source>
</evidence>
<evidence type="ECO:0000256" key="1">
    <source>
        <dbReference type="ARBA" id="ARBA00004123"/>
    </source>
</evidence>
<feature type="compositionally biased region" description="Low complexity" evidence="4">
    <location>
        <begin position="190"/>
        <end position="201"/>
    </location>
</feature>